<accession>A0A419A7Q0</accession>
<sequence>MLGVLSQTVAEICAAEDLRQLEAALTRGTQALGFVSFNLCCGKASGREFMTDPTLTTWTLEERVAYDRDGWFERDPLLAHAVGTGPTLAWRRTDWQAGPHHDYYEYITSVGLQGGITVPMNRGSGRLGALTMLSLEDRPSQDRVHAAEIVANTARARLAAIGVENAVGRSASAGFRALSPCQKEILKWAAMGKSNADIGLIMGMTRRGIDYHMSAILRKLGVNSRVQAIVIFAQHHA</sequence>
<keyword evidence="6" id="KW-1185">Reference proteome</keyword>
<dbReference type="GO" id="GO:0003677">
    <property type="term" value="F:DNA binding"/>
    <property type="evidence" value="ECO:0007669"/>
    <property type="project" value="UniProtKB-KW"/>
</dbReference>
<evidence type="ECO:0000313" key="6">
    <source>
        <dbReference type="Proteomes" id="UP000283587"/>
    </source>
</evidence>
<keyword evidence="3" id="KW-0804">Transcription</keyword>
<feature type="domain" description="HTH luxR-type" evidence="4">
    <location>
        <begin position="171"/>
        <end position="236"/>
    </location>
</feature>
<dbReference type="SMART" id="SM00421">
    <property type="entry name" value="HTH_LUXR"/>
    <property type="match status" value="1"/>
</dbReference>
<dbReference type="PANTHER" id="PTHR44688">
    <property type="entry name" value="DNA-BINDING TRANSCRIPTIONAL ACTIVATOR DEVR_DOSR"/>
    <property type="match status" value="1"/>
</dbReference>
<keyword evidence="1" id="KW-0805">Transcription regulation</keyword>
<evidence type="ECO:0000259" key="4">
    <source>
        <dbReference type="PROSITE" id="PS50043"/>
    </source>
</evidence>
<dbReference type="InterPro" id="IPR005143">
    <property type="entry name" value="TF_LuxR_autoind-bd_dom"/>
</dbReference>
<evidence type="ECO:0000256" key="3">
    <source>
        <dbReference type="ARBA" id="ARBA00023163"/>
    </source>
</evidence>
<dbReference type="InterPro" id="IPR016032">
    <property type="entry name" value="Sig_transdc_resp-reg_C-effctor"/>
</dbReference>
<dbReference type="AlphaFoldDB" id="A0A419A7Q0"/>
<dbReference type="SUPFAM" id="SSF75516">
    <property type="entry name" value="Pheromone-binding domain of LuxR-like quorum-sensing transcription factors"/>
    <property type="match status" value="1"/>
</dbReference>
<dbReference type="Pfam" id="PF03472">
    <property type="entry name" value="Autoind_bind"/>
    <property type="match status" value="1"/>
</dbReference>
<protein>
    <submittedName>
        <fullName evidence="5">LuxR family transcriptional regulator</fullName>
    </submittedName>
</protein>
<proteinExistence type="predicted"/>
<dbReference type="GO" id="GO:0006355">
    <property type="term" value="P:regulation of DNA-templated transcription"/>
    <property type="evidence" value="ECO:0007669"/>
    <property type="project" value="InterPro"/>
</dbReference>
<dbReference type="RefSeq" id="WP_119897865.1">
    <property type="nucleotide sequence ID" value="NZ_QZEW01000031.1"/>
</dbReference>
<gene>
    <name evidence="5" type="ORF">D3P05_09145</name>
</gene>
<evidence type="ECO:0000256" key="2">
    <source>
        <dbReference type="ARBA" id="ARBA00023125"/>
    </source>
</evidence>
<reference evidence="6" key="1">
    <citation type="submission" date="2018-09" db="EMBL/GenBank/DDBJ databases">
        <title>Paracoccus onubensis nov. sp. a moderate halophilic bacterium isolated from Gruta de las Maravillas (Aracena, Spain).</title>
        <authorList>
            <person name="Jurado V."/>
            <person name="Gutierrez-Patricio S."/>
            <person name="Gonzalez-Pimentel J.L."/>
            <person name="Miller A.Z."/>
            <person name="Laiz L."/>
            <person name="Saiz-Jimenez C."/>
        </authorList>
    </citation>
    <scope>NUCLEOTIDE SEQUENCE [LARGE SCALE GENOMIC DNA]</scope>
    <source>
        <strain evidence="6">DSM 26381</strain>
    </source>
</reference>
<dbReference type="OrthoDB" id="9803630at2"/>
<dbReference type="Gene3D" id="3.30.450.80">
    <property type="entry name" value="Transcription factor LuxR-like, autoinducer-binding domain"/>
    <property type="match status" value="1"/>
</dbReference>
<dbReference type="Gene3D" id="1.10.10.10">
    <property type="entry name" value="Winged helix-like DNA-binding domain superfamily/Winged helix DNA-binding domain"/>
    <property type="match status" value="1"/>
</dbReference>
<dbReference type="PANTHER" id="PTHR44688:SF16">
    <property type="entry name" value="DNA-BINDING TRANSCRIPTIONAL ACTIVATOR DEVR_DOSR"/>
    <property type="match status" value="1"/>
</dbReference>
<dbReference type="CDD" id="cd06170">
    <property type="entry name" value="LuxR_C_like"/>
    <property type="match status" value="1"/>
</dbReference>
<dbReference type="InterPro" id="IPR036388">
    <property type="entry name" value="WH-like_DNA-bd_sf"/>
</dbReference>
<evidence type="ECO:0000256" key="1">
    <source>
        <dbReference type="ARBA" id="ARBA00023015"/>
    </source>
</evidence>
<keyword evidence="2" id="KW-0238">DNA-binding</keyword>
<dbReference type="SUPFAM" id="SSF46894">
    <property type="entry name" value="C-terminal effector domain of the bipartite response regulators"/>
    <property type="match status" value="1"/>
</dbReference>
<dbReference type="PROSITE" id="PS50043">
    <property type="entry name" value="HTH_LUXR_2"/>
    <property type="match status" value="1"/>
</dbReference>
<name>A0A419A7Q0_9RHOB</name>
<evidence type="ECO:0000313" key="5">
    <source>
        <dbReference type="EMBL" id="RJL16606.1"/>
    </source>
</evidence>
<dbReference type="InterPro" id="IPR000792">
    <property type="entry name" value="Tscrpt_reg_LuxR_C"/>
</dbReference>
<dbReference type="EMBL" id="QZEW01000031">
    <property type="protein sequence ID" value="RJL16606.1"/>
    <property type="molecule type" value="Genomic_DNA"/>
</dbReference>
<dbReference type="Pfam" id="PF00196">
    <property type="entry name" value="GerE"/>
    <property type="match status" value="1"/>
</dbReference>
<dbReference type="Proteomes" id="UP000283587">
    <property type="component" value="Unassembled WGS sequence"/>
</dbReference>
<organism evidence="5 6">
    <name type="scientific">Paracoccus siganidrum</name>
    <dbReference type="NCBI Taxonomy" id="1276757"/>
    <lineage>
        <taxon>Bacteria</taxon>
        <taxon>Pseudomonadati</taxon>
        <taxon>Pseudomonadota</taxon>
        <taxon>Alphaproteobacteria</taxon>
        <taxon>Rhodobacterales</taxon>
        <taxon>Paracoccaceae</taxon>
        <taxon>Paracoccus</taxon>
    </lineage>
</organism>
<comment type="caution">
    <text evidence="5">The sequence shown here is derived from an EMBL/GenBank/DDBJ whole genome shotgun (WGS) entry which is preliminary data.</text>
</comment>
<dbReference type="InterPro" id="IPR036693">
    <property type="entry name" value="TF_LuxR_autoind-bd_dom_sf"/>
</dbReference>